<proteinExistence type="predicted"/>
<feature type="compositionally biased region" description="Basic and acidic residues" evidence="1">
    <location>
        <begin position="40"/>
        <end position="57"/>
    </location>
</feature>
<sequence>MMIAMIGYPDIRVPDVIESEDSLRARRAFTNTDAKEEDVESGRRKEMSTKQTKKEEPTNASPGDTITGQEGPEELERRHVPG</sequence>
<feature type="region of interest" description="Disordered" evidence="1">
    <location>
        <begin position="22"/>
        <end position="82"/>
    </location>
</feature>
<keyword evidence="3" id="KW-1185">Reference proteome</keyword>
<gene>
    <name evidence="2" type="ORF">NDU88_007728</name>
</gene>
<feature type="compositionally biased region" description="Polar residues" evidence="1">
    <location>
        <begin position="58"/>
        <end position="68"/>
    </location>
</feature>
<accession>A0AAV7RU24</accession>
<protein>
    <submittedName>
        <fullName evidence="2">Uncharacterized protein</fullName>
    </submittedName>
</protein>
<dbReference type="Proteomes" id="UP001066276">
    <property type="component" value="Chromosome 5"/>
</dbReference>
<reference evidence="2" key="1">
    <citation type="journal article" date="2022" name="bioRxiv">
        <title>Sequencing and chromosome-scale assembly of the giantPleurodeles waltlgenome.</title>
        <authorList>
            <person name="Brown T."/>
            <person name="Elewa A."/>
            <person name="Iarovenko S."/>
            <person name="Subramanian E."/>
            <person name="Araus A.J."/>
            <person name="Petzold A."/>
            <person name="Susuki M."/>
            <person name="Suzuki K.-i.T."/>
            <person name="Hayashi T."/>
            <person name="Toyoda A."/>
            <person name="Oliveira C."/>
            <person name="Osipova E."/>
            <person name="Leigh N.D."/>
            <person name="Simon A."/>
            <person name="Yun M.H."/>
        </authorList>
    </citation>
    <scope>NUCLEOTIDE SEQUENCE</scope>
    <source>
        <strain evidence="2">20211129_DDA</strain>
        <tissue evidence="2">Liver</tissue>
    </source>
</reference>
<organism evidence="2 3">
    <name type="scientific">Pleurodeles waltl</name>
    <name type="common">Iberian ribbed newt</name>
    <dbReference type="NCBI Taxonomy" id="8319"/>
    <lineage>
        <taxon>Eukaryota</taxon>
        <taxon>Metazoa</taxon>
        <taxon>Chordata</taxon>
        <taxon>Craniata</taxon>
        <taxon>Vertebrata</taxon>
        <taxon>Euteleostomi</taxon>
        <taxon>Amphibia</taxon>
        <taxon>Batrachia</taxon>
        <taxon>Caudata</taxon>
        <taxon>Salamandroidea</taxon>
        <taxon>Salamandridae</taxon>
        <taxon>Pleurodelinae</taxon>
        <taxon>Pleurodeles</taxon>
    </lineage>
</organism>
<evidence type="ECO:0000256" key="1">
    <source>
        <dbReference type="SAM" id="MobiDB-lite"/>
    </source>
</evidence>
<dbReference type="EMBL" id="JANPWB010000009">
    <property type="protein sequence ID" value="KAJ1154990.1"/>
    <property type="molecule type" value="Genomic_DNA"/>
</dbReference>
<comment type="caution">
    <text evidence="2">The sequence shown here is derived from an EMBL/GenBank/DDBJ whole genome shotgun (WGS) entry which is preliminary data.</text>
</comment>
<evidence type="ECO:0000313" key="2">
    <source>
        <dbReference type="EMBL" id="KAJ1154990.1"/>
    </source>
</evidence>
<name>A0AAV7RU24_PLEWA</name>
<evidence type="ECO:0000313" key="3">
    <source>
        <dbReference type="Proteomes" id="UP001066276"/>
    </source>
</evidence>
<dbReference type="AlphaFoldDB" id="A0AAV7RU24"/>